<proteinExistence type="predicted"/>
<feature type="compositionally biased region" description="Polar residues" evidence="1">
    <location>
        <begin position="179"/>
        <end position="188"/>
    </location>
</feature>
<accession>A0AAN6T536</accession>
<gene>
    <name evidence="2" type="ORF">N658DRAFT_251003</name>
</gene>
<dbReference type="Proteomes" id="UP001305647">
    <property type="component" value="Unassembled WGS sequence"/>
</dbReference>
<evidence type="ECO:0000313" key="3">
    <source>
        <dbReference type="Proteomes" id="UP001305647"/>
    </source>
</evidence>
<reference evidence="2" key="1">
    <citation type="journal article" date="2023" name="Mol. Phylogenet. Evol.">
        <title>Genome-scale phylogeny and comparative genomics of the fungal order Sordariales.</title>
        <authorList>
            <person name="Hensen N."/>
            <person name="Bonometti L."/>
            <person name="Westerberg I."/>
            <person name="Brannstrom I.O."/>
            <person name="Guillou S."/>
            <person name="Cros-Aarteil S."/>
            <person name="Calhoun S."/>
            <person name="Haridas S."/>
            <person name="Kuo A."/>
            <person name="Mondo S."/>
            <person name="Pangilinan J."/>
            <person name="Riley R."/>
            <person name="LaButti K."/>
            <person name="Andreopoulos B."/>
            <person name="Lipzen A."/>
            <person name="Chen C."/>
            <person name="Yan M."/>
            <person name="Daum C."/>
            <person name="Ng V."/>
            <person name="Clum A."/>
            <person name="Steindorff A."/>
            <person name="Ohm R.A."/>
            <person name="Martin F."/>
            <person name="Silar P."/>
            <person name="Natvig D.O."/>
            <person name="Lalanne C."/>
            <person name="Gautier V."/>
            <person name="Ament-Velasquez S.L."/>
            <person name="Kruys A."/>
            <person name="Hutchinson M.I."/>
            <person name="Powell A.J."/>
            <person name="Barry K."/>
            <person name="Miller A.N."/>
            <person name="Grigoriev I.V."/>
            <person name="Debuchy R."/>
            <person name="Gladieux P."/>
            <person name="Hiltunen Thoren M."/>
            <person name="Johannesson H."/>
        </authorList>
    </citation>
    <scope>NUCLEOTIDE SEQUENCE</scope>
    <source>
        <strain evidence="2">CBS 757.83</strain>
    </source>
</reference>
<name>A0AAN6T536_9PEZI</name>
<comment type="caution">
    <text evidence="2">The sequence shown here is derived from an EMBL/GenBank/DDBJ whole genome shotgun (WGS) entry which is preliminary data.</text>
</comment>
<organism evidence="2 3">
    <name type="scientific">Parathielavia hyrcaniae</name>
    <dbReference type="NCBI Taxonomy" id="113614"/>
    <lineage>
        <taxon>Eukaryota</taxon>
        <taxon>Fungi</taxon>
        <taxon>Dikarya</taxon>
        <taxon>Ascomycota</taxon>
        <taxon>Pezizomycotina</taxon>
        <taxon>Sordariomycetes</taxon>
        <taxon>Sordariomycetidae</taxon>
        <taxon>Sordariales</taxon>
        <taxon>Chaetomiaceae</taxon>
        <taxon>Parathielavia</taxon>
    </lineage>
</organism>
<dbReference type="AlphaFoldDB" id="A0AAN6T536"/>
<evidence type="ECO:0000256" key="1">
    <source>
        <dbReference type="SAM" id="MobiDB-lite"/>
    </source>
</evidence>
<keyword evidence="3" id="KW-1185">Reference proteome</keyword>
<evidence type="ECO:0000313" key="2">
    <source>
        <dbReference type="EMBL" id="KAK4104352.1"/>
    </source>
</evidence>
<protein>
    <submittedName>
        <fullName evidence="2">Uncharacterized protein</fullName>
    </submittedName>
</protein>
<reference evidence="2" key="2">
    <citation type="submission" date="2023-05" db="EMBL/GenBank/DDBJ databases">
        <authorList>
            <consortium name="Lawrence Berkeley National Laboratory"/>
            <person name="Steindorff A."/>
            <person name="Hensen N."/>
            <person name="Bonometti L."/>
            <person name="Westerberg I."/>
            <person name="Brannstrom I.O."/>
            <person name="Guillou S."/>
            <person name="Cros-Aarteil S."/>
            <person name="Calhoun S."/>
            <person name="Haridas S."/>
            <person name="Kuo A."/>
            <person name="Mondo S."/>
            <person name="Pangilinan J."/>
            <person name="Riley R."/>
            <person name="Labutti K."/>
            <person name="Andreopoulos B."/>
            <person name="Lipzen A."/>
            <person name="Chen C."/>
            <person name="Yanf M."/>
            <person name="Daum C."/>
            <person name="Ng V."/>
            <person name="Clum A."/>
            <person name="Ohm R."/>
            <person name="Martin F."/>
            <person name="Silar P."/>
            <person name="Natvig D."/>
            <person name="Lalanne C."/>
            <person name="Gautier V."/>
            <person name="Ament-Velasquez S.L."/>
            <person name="Kruys A."/>
            <person name="Hutchinson M.I."/>
            <person name="Powell A.J."/>
            <person name="Barry K."/>
            <person name="Miller A.N."/>
            <person name="Grigoriev I.V."/>
            <person name="Debuchy R."/>
            <person name="Gladieux P."/>
            <person name="Thoren M.H."/>
            <person name="Johannesson H."/>
        </authorList>
    </citation>
    <scope>NUCLEOTIDE SEQUENCE</scope>
    <source>
        <strain evidence="2">CBS 757.83</strain>
    </source>
</reference>
<dbReference type="EMBL" id="MU863627">
    <property type="protein sequence ID" value="KAK4104352.1"/>
    <property type="molecule type" value="Genomic_DNA"/>
</dbReference>
<sequence length="202" mass="22255">MKEERDKQGYLRMSYTGQYVPTEYGQVVHQQLASPNPPIRPRPKSRLTPSSVAEGNEREFVGGGPPLAHFLIAPSSPRQPPLLSTNLGSVCARSWMGRARQRAPRFCFLRQLPLLRLTVSCDRVAPRCLSRLAHTPASLCTFGDAIAQAALPKPVPYPGTDRSFFSSSPHRPPQPANARDTQTTSACCPTSLARGPKPWNRQ</sequence>
<feature type="region of interest" description="Disordered" evidence="1">
    <location>
        <begin position="158"/>
        <end position="202"/>
    </location>
</feature>
<feature type="region of interest" description="Disordered" evidence="1">
    <location>
        <begin position="31"/>
        <end position="56"/>
    </location>
</feature>